<sequence>MLNIVWIGALKDEVLVMDAQMMQCQMFSYVAFGVVADQVWMIALLRDARWRWIYALNEEDGASVGDG</sequence>
<gene>
    <name evidence="1" type="ORF">IPOD504_LOCUS2229</name>
</gene>
<feature type="non-terminal residue" evidence="1">
    <location>
        <position position="1"/>
    </location>
</feature>
<accession>A0ABN8HZ56</accession>
<dbReference type="EMBL" id="OW152823">
    <property type="protein sequence ID" value="CAH2040042.1"/>
    <property type="molecule type" value="Genomic_DNA"/>
</dbReference>
<dbReference type="Proteomes" id="UP000837857">
    <property type="component" value="Chromosome 11"/>
</dbReference>
<name>A0ABN8HZ56_9NEOP</name>
<protein>
    <submittedName>
        <fullName evidence="1">Uncharacterized protein</fullName>
    </submittedName>
</protein>
<evidence type="ECO:0000313" key="2">
    <source>
        <dbReference type="Proteomes" id="UP000837857"/>
    </source>
</evidence>
<organism evidence="1 2">
    <name type="scientific">Iphiclides podalirius</name>
    <name type="common">scarce swallowtail</name>
    <dbReference type="NCBI Taxonomy" id="110791"/>
    <lineage>
        <taxon>Eukaryota</taxon>
        <taxon>Metazoa</taxon>
        <taxon>Ecdysozoa</taxon>
        <taxon>Arthropoda</taxon>
        <taxon>Hexapoda</taxon>
        <taxon>Insecta</taxon>
        <taxon>Pterygota</taxon>
        <taxon>Neoptera</taxon>
        <taxon>Endopterygota</taxon>
        <taxon>Lepidoptera</taxon>
        <taxon>Glossata</taxon>
        <taxon>Ditrysia</taxon>
        <taxon>Papilionoidea</taxon>
        <taxon>Papilionidae</taxon>
        <taxon>Papilioninae</taxon>
        <taxon>Iphiclides</taxon>
    </lineage>
</organism>
<evidence type="ECO:0000313" key="1">
    <source>
        <dbReference type="EMBL" id="CAH2040042.1"/>
    </source>
</evidence>
<keyword evidence="2" id="KW-1185">Reference proteome</keyword>
<proteinExistence type="predicted"/>
<reference evidence="1" key="1">
    <citation type="submission" date="2022-03" db="EMBL/GenBank/DDBJ databases">
        <authorList>
            <person name="Martin H S."/>
        </authorList>
    </citation>
    <scope>NUCLEOTIDE SEQUENCE</scope>
</reference>